<name>A0ABS4DV82_9HYPH</name>
<sequence length="235" mass="25469">MFAYIVFYGNQNGTTLAAGPDDLAQLRDIIARTPGLSSGLIFTPETAEDLFNHDGASPPLGVQLHFETLDELETAVGPTGHLQALSSPGVLSGLKGAKVTQQAMVVRPYPVDDPMLRTSEGALPCSYVVHYPGPAEDINAWLSHYIAGHPPIMRKFPAIRSIEILSRVDWCGGIDAERVAHIQRNRIVFDSAAALEAALQSPVRHEMRADFHTFPPFEGGNFHYPMATETVLPAG</sequence>
<accession>A0ABS4DV82</accession>
<organism evidence="1 2">
    <name type="scientific">Rhizobium halophytocola</name>
    <dbReference type="NCBI Taxonomy" id="735519"/>
    <lineage>
        <taxon>Bacteria</taxon>
        <taxon>Pseudomonadati</taxon>
        <taxon>Pseudomonadota</taxon>
        <taxon>Alphaproteobacteria</taxon>
        <taxon>Hyphomicrobiales</taxon>
        <taxon>Rhizobiaceae</taxon>
        <taxon>Rhizobium/Agrobacterium group</taxon>
        <taxon>Rhizobium</taxon>
    </lineage>
</organism>
<dbReference type="RefSeq" id="WP_209942804.1">
    <property type="nucleotide sequence ID" value="NZ_JAGGJU010000002.1"/>
</dbReference>
<evidence type="ECO:0008006" key="3">
    <source>
        <dbReference type="Google" id="ProtNLM"/>
    </source>
</evidence>
<protein>
    <recommendedName>
        <fullName evidence="3">EthD family reductase</fullName>
    </recommendedName>
</protein>
<proteinExistence type="predicted"/>
<dbReference type="InterPro" id="IPR011008">
    <property type="entry name" value="Dimeric_a/b-barrel"/>
</dbReference>
<keyword evidence="2" id="KW-1185">Reference proteome</keyword>
<dbReference type="Gene3D" id="3.30.70.100">
    <property type="match status" value="1"/>
</dbReference>
<evidence type="ECO:0000313" key="2">
    <source>
        <dbReference type="Proteomes" id="UP000759443"/>
    </source>
</evidence>
<comment type="caution">
    <text evidence="1">The sequence shown here is derived from an EMBL/GenBank/DDBJ whole genome shotgun (WGS) entry which is preliminary data.</text>
</comment>
<dbReference type="SUPFAM" id="SSF54909">
    <property type="entry name" value="Dimeric alpha+beta barrel"/>
    <property type="match status" value="1"/>
</dbReference>
<dbReference type="Proteomes" id="UP000759443">
    <property type="component" value="Unassembled WGS sequence"/>
</dbReference>
<reference evidence="1 2" key="1">
    <citation type="submission" date="2021-03" db="EMBL/GenBank/DDBJ databases">
        <title>Genomic Encyclopedia of Type Strains, Phase IV (KMG-IV): sequencing the most valuable type-strain genomes for metagenomic binning, comparative biology and taxonomic classification.</title>
        <authorList>
            <person name="Goeker M."/>
        </authorList>
    </citation>
    <scope>NUCLEOTIDE SEQUENCE [LARGE SCALE GENOMIC DNA]</scope>
    <source>
        <strain evidence="1 2">DSM 21600</strain>
    </source>
</reference>
<gene>
    <name evidence="1" type="ORF">J2Z17_001022</name>
</gene>
<dbReference type="EMBL" id="JAGGJU010000002">
    <property type="protein sequence ID" value="MBP1849601.1"/>
    <property type="molecule type" value="Genomic_DNA"/>
</dbReference>
<evidence type="ECO:0000313" key="1">
    <source>
        <dbReference type="EMBL" id="MBP1849601.1"/>
    </source>
</evidence>